<proteinExistence type="predicted"/>
<organism evidence="2 3">
    <name type="scientific">Fusarium albosuccineum</name>
    <dbReference type="NCBI Taxonomy" id="1237068"/>
    <lineage>
        <taxon>Eukaryota</taxon>
        <taxon>Fungi</taxon>
        <taxon>Dikarya</taxon>
        <taxon>Ascomycota</taxon>
        <taxon>Pezizomycotina</taxon>
        <taxon>Sordariomycetes</taxon>
        <taxon>Hypocreomycetidae</taxon>
        <taxon>Hypocreales</taxon>
        <taxon>Nectriaceae</taxon>
        <taxon>Fusarium</taxon>
        <taxon>Fusarium decemcellulare species complex</taxon>
    </lineage>
</organism>
<dbReference type="Pfam" id="PF06985">
    <property type="entry name" value="HET"/>
    <property type="match status" value="1"/>
</dbReference>
<dbReference type="AlphaFoldDB" id="A0A8H4P734"/>
<accession>A0A8H4P734</accession>
<keyword evidence="3" id="KW-1185">Reference proteome</keyword>
<dbReference type="PANTHER" id="PTHR24148">
    <property type="entry name" value="ANKYRIN REPEAT DOMAIN-CONTAINING PROTEIN 39 HOMOLOG-RELATED"/>
    <property type="match status" value="1"/>
</dbReference>
<protein>
    <submittedName>
        <fullName evidence="2">Ankyrin repeat and SAM domain containing 6</fullName>
    </submittedName>
</protein>
<evidence type="ECO:0000313" key="3">
    <source>
        <dbReference type="Proteomes" id="UP000554235"/>
    </source>
</evidence>
<sequence length="721" mass="81215">MAPYSYKTLRTESEIRLVRLHPGKGDDQIFLDIFHVSLQQPTYQPKHARDSLAELQKTLPQDRVVKETLDGRYIFGYRGTNITPSSWDHPISGFSRTRYELQADDYLPGPGYGPEYEALSYTWASELPSAIASVSSGGTSGRGFVFEIELAGNLASALRHLRYEDESRVLWIDAICINQKDSNERNLQVKRMGSIYSFARRVIVWLGPEGDDSTHALSTLQSLASQVELTVDNSLCPTPGASKPDWYYPFHPLPSDMFNHATWSSIRLLFTRSWFSRVWVTQEVALANRFTIVHCGGYSLPWLNLKKAIGIILAKESTPEDVKLILDPQVPGIPPPAMRSLLRLMTSVRRKNCQRPHDKVYGILSLVSPGLSSLIRPMYEEPAAMVFKDVFLAHIEHTKRFELLQYCSILNQYPGAPSWVPNWERGPRTVVFALHTGHFRQASGQSAAYHSLVSQNTLQVAGVRCARVESVGDTAEGDIDQIFDIIRTWEPEGLRDGRYQPGGSVLDAFLEAVFQGCLKDRFPRAISWPTLSDLRNNYLALLSGEDGRANLQKYLQNGVAKATSFFTTQEGYFGVAEKGVHEGDIVCTMLGCNIPMLIRPTDESNNKFHLVGICFVPGLLDGESLLGSLPADWKLQMIFTDGSYVPSYVNPSTGHNQAQDPRLKPLEPNWAQITRERTQDDPYFLQWFQNEQTGEIMNSDPRLLPDALRNRNITLEHFQLV</sequence>
<name>A0A8H4P734_9HYPO</name>
<feature type="domain" description="Heterokaryon incompatibility" evidence="1">
    <location>
        <begin position="116"/>
        <end position="283"/>
    </location>
</feature>
<dbReference type="OrthoDB" id="4850726at2759"/>
<reference evidence="2 3" key="1">
    <citation type="submission" date="2020-01" db="EMBL/GenBank/DDBJ databases">
        <title>Identification and distribution of gene clusters putatively required for synthesis of sphingolipid metabolism inhibitors in phylogenetically diverse species of the filamentous fungus Fusarium.</title>
        <authorList>
            <person name="Kim H.-S."/>
            <person name="Busman M."/>
            <person name="Brown D.W."/>
            <person name="Divon H."/>
            <person name="Uhlig S."/>
            <person name="Proctor R.H."/>
        </authorList>
    </citation>
    <scope>NUCLEOTIDE SEQUENCE [LARGE SCALE GENOMIC DNA]</scope>
    <source>
        <strain evidence="2 3">NRRL 20459</strain>
    </source>
</reference>
<dbReference type="Pfam" id="PF26639">
    <property type="entry name" value="Het-6_barrel"/>
    <property type="match status" value="1"/>
</dbReference>
<evidence type="ECO:0000313" key="2">
    <source>
        <dbReference type="EMBL" id="KAF4459783.1"/>
    </source>
</evidence>
<dbReference type="InterPro" id="IPR010730">
    <property type="entry name" value="HET"/>
</dbReference>
<dbReference type="Proteomes" id="UP000554235">
    <property type="component" value="Unassembled WGS sequence"/>
</dbReference>
<evidence type="ECO:0000259" key="1">
    <source>
        <dbReference type="Pfam" id="PF06985"/>
    </source>
</evidence>
<dbReference type="EMBL" id="JAADYS010002089">
    <property type="protein sequence ID" value="KAF4459783.1"/>
    <property type="molecule type" value="Genomic_DNA"/>
</dbReference>
<dbReference type="PANTHER" id="PTHR24148:SF64">
    <property type="entry name" value="HETEROKARYON INCOMPATIBILITY DOMAIN-CONTAINING PROTEIN"/>
    <property type="match status" value="1"/>
</dbReference>
<dbReference type="InterPro" id="IPR052895">
    <property type="entry name" value="HetReg/Transcr_Mod"/>
</dbReference>
<gene>
    <name evidence="2" type="ORF">FALBO_13457</name>
</gene>
<comment type="caution">
    <text evidence="2">The sequence shown here is derived from an EMBL/GenBank/DDBJ whole genome shotgun (WGS) entry which is preliminary data.</text>
</comment>